<sequence length="255" mass="26127">MMTLLAETSSSEAGAGMTATETADHLFQTIIGMFSRADTLAQPTELVAHLQTLGAIWAVIFLVAGMVCLLRGYQFYKPVTILLALLVGMVAGYALGLRIEAPYIVAGCLGLLLAVCALPLMKYAVALFGGLAGAFIGANLWTGLAAAFNQGAGMTLPSEAYWIGALVGLIVCGMLAFVLYNLSIVLFTSVSGATIAVLGAIALLLSFEGVRGPVADGLTASQLIVPMLVVVPAVMGLIIQETWGGAAKAEGAGGE</sequence>
<feature type="transmembrane region" description="Helical" evidence="1">
    <location>
        <begin position="101"/>
        <end position="120"/>
    </location>
</feature>
<keyword evidence="1" id="KW-1133">Transmembrane helix</keyword>
<proteinExistence type="predicted"/>
<organism evidence="2 3">
    <name type="scientific">Natronomicrosphaera hydrolytica</name>
    <dbReference type="NCBI Taxonomy" id="3242702"/>
    <lineage>
        <taxon>Bacteria</taxon>
        <taxon>Pseudomonadati</taxon>
        <taxon>Planctomycetota</taxon>
        <taxon>Phycisphaerae</taxon>
        <taxon>Phycisphaerales</taxon>
        <taxon>Phycisphaeraceae</taxon>
        <taxon>Natronomicrosphaera</taxon>
    </lineage>
</organism>
<dbReference type="RefSeq" id="WP_425345105.1">
    <property type="nucleotide sequence ID" value="NZ_JBGUBD010000004.1"/>
</dbReference>
<reference evidence="2 3" key="1">
    <citation type="submission" date="2024-08" db="EMBL/GenBank/DDBJ databases">
        <title>Whole-genome sequencing of halo(alkali)philic microorganisms from hypersaline lakes.</title>
        <authorList>
            <person name="Sorokin D.Y."/>
            <person name="Merkel A.Y."/>
            <person name="Messina E."/>
            <person name="Yakimov M."/>
        </authorList>
    </citation>
    <scope>NUCLEOTIDE SEQUENCE [LARGE SCALE GENOMIC DNA]</scope>
    <source>
        <strain evidence="2 3">AB-hyl4</strain>
    </source>
</reference>
<keyword evidence="1" id="KW-0472">Membrane</keyword>
<dbReference type="Proteomes" id="UP001575105">
    <property type="component" value="Unassembled WGS sequence"/>
</dbReference>
<dbReference type="EMBL" id="JBGUBD010000004">
    <property type="protein sequence ID" value="MFA9478179.1"/>
    <property type="molecule type" value="Genomic_DNA"/>
</dbReference>
<feature type="transmembrane region" description="Helical" evidence="1">
    <location>
        <begin position="185"/>
        <end position="207"/>
    </location>
</feature>
<feature type="transmembrane region" description="Helical" evidence="1">
    <location>
        <begin position="219"/>
        <end position="239"/>
    </location>
</feature>
<feature type="transmembrane region" description="Helical" evidence="1">
    <location>
        <begin position="46"/>
        <end position="68"/>
    </location>
</feature>
<evidence type="ECO:0000256" key="1">
    <source>
        <dbReference type="SAM" id="Phobius"/>
    </source>
</evidence>
<comment type="caution">
    <text evidence="2">The sequence shown here is derived from an EMBL/GenBank/DDBJ whole genome shotgun (WGS) entry which is preliminary data.</text>
</comment>
<keyword evidence="1" id="KW-0812">Transmembrane</keyword>
<protein>
    <recommendedName>
        <fullName evidence="4">DUF4203 domain-containing protein</fullName>
    </recommendedName>
</protein>
<name>A0ABV4U6Q3_9BACT</name>
<keyword evidence="3" id="KW-1185">Reference proteome</keyword>
<evidence type="ECO:0000313" key="3">
    <source>
        <dbReference type="Proteomes" id="UP001575105"/>
    </source>
</evidence>
<evidence type="ECO:0000313" key="2">
    <source>
        <dbReference type="EMBL" id="MFA9478179.1"/>
    </source>
</evidence>
<accession>A0ABV4U6Q3</accession>
<feature type="transmembrane region" description="Helical" evidence="1">
    <location>
        <begin position="127"/>
        <end position="148"/>
    </location>
</feature>
<feature type="transmembrane region" description="Helical" evidence="1">
    <location>
        <begin position="75"/>
        <end position="95"/>
    </location>
</feature>
<gene>
    <name evidence="2" type="ORF">ACERK3_07705</name>
</gene>
<feature type="transmembrane region" description="Helical" evidence="1">
    <location>
        <begin position="160"/>
        <end position="180"/>
    </location>
</feature>
<evidence type="ECO:0008006" key="4">
    <source>
        <dbReference type="Google" id="ProtNLM"/>
    </source>
</evidence>